<reference evidence="3 4" key="1">
    <citation type="journal article" date="2016" name="PeerJ">
        <title>Gall-ID: tools for genotyping gall-causing phytopathogenic bacteria.</title>
        <authorList>
            <person name="Davis E.W.II."/>
            <person name="Weisberg A.J."/>
            <person name="Tabima J.F."/>
            <person name="Grunwald N.J."/>
            <person name="Chang J.H."/>
        </authorList>
    </citation>
    <scope>NUCLEOTIDE SEQUENCE [LARGE SCALE GENOMIC DNA]</scope>
    <source>
        <strain evidence="3 4">N2/73</strain>
    </source>
</reference>
<gene>
    <name evidence="3" type="ORF">A6U91_18595</name>
</gene>
<organism evidence="3 4">
    <name type="scientific">Agrobacterium tumefaciens</name>
    <dbReference type="NCBI Taxonomy" id="358"/>
    <lineage>
        <taxon>Bacteria</taxon>
        <taxon>Pseudomonadati</taxon>
        <taxon>Pseudomonadota</taxon>
        <taxon>Alphaproteobacteria</taxon>
        <taxon>Hyphomicrobiales</taxon>
        <taxon>Rhizobiaceae</taxon>
        <taxon>Rhizobium/Agrobacterium group</taxon>
        <taxon>Agrobacterium</taxon>
        <taxon>Agrobacterium tumefaciens complex</taxon>
    </lineage>
</organism>
<accession>A0AB36EDM0</accession>
<dbReference type="Proteomes" id="UP000093451">
    <property type="component" value="Unassembled WGS sequence"/>
</dbReference>
<comment type="caution">
    <text evidence="3">The sequence shown here is derived from an EMBL/GenBank/DDBJ whole genome shotgun (WGS) entry which is preliminary data.</text>
</comment>
<dbReference type="AlphaFoldDB" id="A0AB36EDM0"/>
<dbReference type="Pfam" id="PF18013">
    <property type="entry name" value="Phage_lysozyme2"/>
    <property type="match status" value="1"/>
</dbReference>
<feature type="region of interest" description="Disordered" evidence="1">
    <location>
        <begin position="40"/>
        <end position="59"/>
    </location>
</feature>
<feature type="compositionally biased region" description="Low complexity" evidence="1">
    <location>
        <begin position="175"/>
        <end position="188"/>
    </location>
</feature>
<feature type="domain" description="Phage tail lysozyme" evidence="2">
    <location>
        <begin position="7"/>
        <end position="152"/>
    </location>
</feature>
<name>A0AB36EDM0_AGRTU</name>
<dbReference type="RefSeq" id="WP_065688811.1">
    <property type="nucleotide sequence ID" value="NZ_LXKT01000027.1"/>
</dbReference>
<sequence>MAIAKNQNAQYAYNYLKQKYGYSDAQAAGIVGNLMQESSLNTGARNRGDGRDGSDSIGIGQWNQDRAQNLHRFAKASDRDVYSLDTQLDFIHHELNGAEKRSGDLLRDATDIPSATRAMISYERPQDFKWDNPTAGHGYNNRERYAADAARTFGCDDGAQIVASYKPANTATPLQAPAATTTPAPTDPNIDPRMLDKDGDKLTGIAGFGRGIRNDIDDAIGVTTDKDGTRQLWGFDLDGKDSVVDGLAGFAQAFAAGDKASTVAPLQGGRAGGSAPVQIQFADSLVNTDDDELRKRRGGMAGFGGFTRRA</sequence>
<protein>
    <recommendedName>
        <fullName evidence="2">Phage tail lysozyme domain-containing protein</fullName>
    </recommendedName>
</protein>
<evidence type="ECO:0000313" key="4">
    <source>
        <dbReference type="Proteomes" id="UP000093451"/>
    </source>
</evidence>
<evidence type="ECO:0000313" key="3">
    <source>
        <dbReference type="EMBL" id="OCJ33443.1"/>
    </source>
</evidence>
<dbReference type="InterPro" id="IPR041219">
    <property type="entry name" value="Phage_lysozyme2"/>
</dbReference>
<evidence type="ECO:0000256" key="1">
    <source>
        <dbReference type="SAM" id="MobiDB-lite"/>
    </source>
</evidence>
<dbReference type="Gene3D" id="1.10.530.10">
    <property type="match status" value="1"/>
</dbReference>
<evidence type="ECO:0000259" key="2">
    <source>
        <dbReference type="Pfam" id="PF18013"/>
    </source>
</evidence>
<dbReference type="EMBL" id="LXKT01000027">
    <property type="protein sequence ID" value="OCJ33443.1"/>
    <property type="molecule type" value="Genomic_DNA"/>
</dbReference>
<proteinExistence type="predicted"/>
<feature type="region of interest" description="Disordered" evidence="1">
    <location>
        <begin position="175"/>
        <end position="198"/>
    </location>
</feature>